<dbReference type="CDD" id="cd05666">
    <property type="entry name" value="M20_Acy1-like"/>
    <property type="match status" value="1"/>
</dbReference>
<dbReference type="EMBL" id="JBHTMU010000022">
    <property type="protein sequence ID" value="MFD1343289.1"/>
    <property type="molecule type" value="Genomic_DNA"/>
</dbReference>
<evidence type="ECO:0000256" key="1">
    <source>
        <dbReference type="ARBA" id="ARBA00022801"/>
    </source>
</evidence>
<gene>
    <name evidence="3" type="ORF">ACFQ4E_12750</name>
</gene>
<accession>A0ABW3ZJK5</accession>
<dbReference type="PANTHER" id="PTHR11014">
    <property type="entry name" value="PEPTIDASE M20 FAMILY MEMBER"/>
    <property type="match status" value="1"/>
</dbReference>
<dbReference type="Pfam" id="PF07687">
    <property type="entry name" value="M20_dimer"/>
    <property type="match status" value="1"/>
</dbReference>
<protein>
    <submittedName>
        <fullName evidence="3">M20 aminoacylase family protein</fullName>
    </submittedName>
</protein>
<dbReference type="PANTHER" id="PTHR11014:SF63">
    <property type="entry name" value="METALLOPEPTIDASE, PUTATIVE (AFU_ORTHOLOGUE AFUA_6G09600)-RELATED"/>
    <property type="match status" value="1"/>
</dbReference>
<sequence length="391" mass="41389">MSVIPAIAGFANDLTEIRHDLHAHPELGFEETRTSAKVAEALESYGVDEIHRGLGGTGVVALIHGKAEGNRRVGLRADMDALPIDEASGVDFSSTHPGKMHACGHDGHTTMLLGAARYLAATREFAGTAVLIFQPAEEGLGGARQMIADGLFEQFPVDECYGMHNMPNGRPGEAMVTPGPAMAGASFFDITVRGTGSHAAMPHQSKDPIVIGTALVQQLQSVVSRNTPPTKPIVLSVTKFQAGTAYNVVPATATIAGTIRYFHEDVIAMAEARMKELCSGLAAAYGIEIECETRNVFDVLMNDPALSEEYVAAAADIVGPDHARITDEQMTGSEDFADMLKQVPGAYIRVGHAGTVPLHNPGFVLDDAILPVGASIYARIVERRLPLAGAD</sequence>
<evidence type="ECO:0000313" key="3">
    <source>
        <dbReference type="EMBL" id="MFD1343289.1"/>
    </source>
</evidence>
<dbReference type="Gene3D" id="3.40.630.10">
    <property type="entry name" value="Zn peptidases"/>
    <property type="match status" value="1"/>
</dbReference>
<dbReference type="PIRSF" id="PIRSF005962">
    <property type="entry name" value="Pept_M20D_amidohydro"/>
    <property type="match status" value="1"/>
</dbReference>
<dbReference type="Gene3D" id="3.30.70.360">
    <property type="match status" value="1"/>
</dbReference>
<dbReference type="NCBIfam" id="TIGR01891">
    <property type="entry name" value="amidohydrolases"/>
    <property type="match status" value="1"/>
</dbReference>
<dbReference type="InterPro" id="IPR036264">
    <property type="entry name" value="Bact_exopeptidase_dim_dom"/>
</dbReference>
<comment type="caution">
    <text evidence="3">The sequence shown here is derived from an EMBL/GenBank/DDBJ whole genome shotgun (WGS) entry which is preliminary data.</text>
</comment>
<dbReference type="InterPro" id="IPR011650">
    <property type="entry name" value="Peptidase_M20_dimer"/>
</dbReference>
<proteinExistence type="predicted"/>
<dbReference type="Proteomes" id="UP001597135">
    <property type="component" value="Unassembled WGS sequence"/>
</dbReference>
<organism evidence="3 4">
    <name type="scientific">Litorisediminicola beolgyonensis</name>
    <dbReference type="NCBI Taxonomy" id="1173614"/>
    <lineage>
        <taxon>Bacteria</taxon>
        <taxon>Pseudomonadati</taxon>
        <taxon>Pseudomonadota</taxon>
        <taxon>Alphaproteobacteria</taxon>
        <taxon>Rhodobacterales</taxon>
        <taxon>Paracoccaceae</taxon>
        <taxon>Litorisediminicola</taxon>
    </lineage>
</organism>
<dbReference type="Pfam" id="PF01546">
    <property type="entry name" value="Peptidase_M20"/>
    <property type="match status" value="1"/>
</dbReference>
<dbReference type="InterPro" id="IPR017439">
    <property type="entry name" value="Amidohydrolase"/>
</dbReference>
<dbReference type="SUPFAM" id="SSF55031">
    <property type="entry name" value="Bacterial exopeptidase dimerisation domain"/>
    <property type="match status" value="1"/>
</dbReference>
<keyword evidence="4" id="KW-1185">Reference proteome</keyword>
<reference evidence="4" key="1">
    <citation type="journal article" date="2019" name="Int. J. Syst. Evol. Microbiol.">
        <title>The Global Catalogue of Microorganisms (GCM) 10K type strain sequencing project: providing services to taxonomists for standard genome sequencing and annotation.</title>
        <authorList>
            <consortium name="The Broad Institute Genomics Platform"/>
            <consortium name="The Broad Institute Genome Sequencing Center for Infectious Disease"/>
            <person name="Wu L."/>
            <person name="Ma J."/>
        </authorList>
    </citation>
    <scope>NUCLEOTIDE SEQUENCE [LARGE SCALE GENOMIC DNA]</scope>
    <source>
        <strain evidence="4">CCUG 62953</strain>
    </source>
</reference>
<evidence type="ECO:0000259" key="2">
    <source>
        <dbReference type="Pfam" id="PF07687"/>
    </source>
</evidence>
<dbReference type="RefSeq" id="WP_386804121.1">
    <property type="nucleotide sequence ID" value="NZ_JBHTMU010000022.1"/>
</dbReference>
<dbReference type="InterPro" id="IPR002933">
    <property type="entry name" value="Peptidase_M20"/>
</dbReference>
<feature type="domain" description="Peptidase M20 dimerisation" evidence="2">
    <location>
        <begin position="184"/>
        <end position="281"/>
    </location>
</feature>
<dbReference type="SUPFAM" id="SSF53187">
    <property type="entry name" value="Zn-dependent exopeptidases"/>
    <property type="match status" value="1"/>
</dbReference>
<name>A0ABW3ZJK5_9RHOB</name>
<evidence type="ECO:0000313" key="4">
    <source>
        <dbReference type="Proteomes" id="UP001597135"/>
    </source>
</evidence>
<keyword evidence="1" id="KW-0378">Hydrolase</keyword>